<dbReference type="KEGG" id="nvi:103318032"/>
<name>A0A7M7HHD7_NASVI</name>
<dbReference type="InParanoid" id="A0A7M7HHD7"/>
<dbReference type="RefSeq" id="XP_008217336.1">
    <property type="nucleotide sequence ID" value="XM_008219114.3"/>
</dbReference>
<feature type="compositionally biased region" description="Low complexity" evidence="1">
    <location>
        <begin position="80"/>
        <end position="90"/>
    </location>
</feature>
<dbReference type="AlphaFoldDB" id="A0A7M7HHD7"/>
<dbReference type="Proteomes" id="UP000002358">
    <property type="component" value="Chromosome 4"/>
</dbReference>
<dbReference type="GeneID" id="103318032"/>
<dbReference type="EnsemblMetazoa" id="XM_008219114">
    <property type="protein sequence ID" value="XP_008217336"/>
    <property type="gene ID" value="LOC103318032"/>
</dbReference>
<protein>
    <submittedName>
        <fullName evidence="2">Uncharacterized protein</fullName>
    </submittedName>
</protein>
<dbReference type="RefSeq" id="XP_008217345.1">
    <property type="nucleotide sequence ID" value="XM_008219123.3"/>
</dbReference>
<sequence length="139" mass="15687">MMACANQMHETIFLTQTESDDEEIDVITVDVHEKALSQDLKCDLLSKIEFKIDSDSDEFIDVVTVSPAEHTSSKVQLNKSSVSKSRPTSSQATANGLSKTKINNNSEEKCFTMKTSKRTIDQLDNNWDDEILMMYSSKR</sequence>
<proteinExistence type="predicted"/>
<feature type="region of interest" description="Disordered" evidence="1">
    <location>
        <begin position="71"/>
        <end position="99"/>
    </location>
</feature>
<evidence type="ECO:0000313" key="3">
    <source>
        <dbReference type="Proteomes" id="UP000002358"/>
    </source>
</evidence>
<keyword evidence="3" id="KW-1185">Reference proteome</keyword>
<reference evidence="2" key="1">
    <citation type="submission" date="2021-01" db="UniProtKB">
        <authorList>
            <consortium name="EnsemblMetazoa"/>
        </authorList>
    </citation>
    <scope>IDENTIFICATION</scope>
</reference>
<dbReference type="EnsemblMetazoa" id="XM_008219123">
    <property type="protein sequence ID" value="XP_008217345"/>
    <property type="gene ID" value="LOC103318032"/>
</dbReference>
<accession>A0A7M7HHD7</accession>
<evidence type="ECO:0000313" key="2">
    <source>
        <dbReference type="EnsemblMetazoa" id="XP_008217336"/>
    </source>
</evidence>
<evidence type="ECO:0000256" key="1">
    <source>
        <dbReference type="SAM" id="MobiDB-lite"/>
    </source>
</evidence>
<organism evidence="2 3">
    <name type="scientific">Nasonia vitripennis</name>
    <name type="common">Parasitic wasp</name>
    <dbReference type="NCBI Taxonomy" id="7425"/>
    <lineage>
        <taxon>Eukaryota</taxon>
        <taxon>Metazoa</taxon>
        <taxon>Ecdysozoa</taxon>
        <taxon>Arthropoda</taxon>
        <taxon>Hexapoda</taxon>
        <taxon>Insecta</taxon>
        <taxon>Pterygota</taxon>
        <taxon>Neoptera</taxon>
        <taxon>Endopterygota</taxon>
        <taxon>Hymenoptera</taxon>
        <taxon>Apocrita</taxon>
        <taxon>Proctotrupomorpha</taxon>
        <taxon>Chalcidoidea</taxon>
        <taxon>Pteromalidae</taxon>
        <taxon>Pteromalinae</taxon>
        <taxon>Nasonia</taxon>
    </lineage>
</organism>